<sequence>MSSVKDWTASVIKQAEIDKYLDGGKDFIDEEQIFADIEKHKNPDKQQVRDILQKSLDIKILTPAETATLLNVEDPELLHEMQEAALAVKKKVYDNRIVFFAPLYLSNLCVNSCKYCGFRAENKDEVRHVLTMDEVRDEVAAVIDEGHKRMIAVYGEHPKNGADYIADSISTIYSVKRTTPTGNGFNNIRRVNVNAAPMEIADMKKLWRAGIGTFQVFQETYHRGRYAELHPANTVKGNYRWRLYAMHRAMEAGVDDVAIGALFGLYDWKFEVMGLVHHAWDLEKHFGIGPHTVSFPRMQPAPGSFLSEHSPYIVSDEAMKRVVAVLRLAIPYSGLIVTARENPVLKRELINHYGCTQTDASSKLGIGAYAKKLKQEENPDKVQFMLGDQRSLDEVIRELANDGMITSFCTAGYRCGRTGDKIMNLLEKGVEGKFCKLNAVLTFREYLNDYASPETREVGEKLIARELQEIESMPFFTDKKLLPTFRSYYDRIARGERDLYM</sequence>
<dbReference type="EMBL" id="CP032819">
    <property type="protein sequence ID" value="AZS31448.1"/>
    <property type="molecule type" value="Genomic_DNA"/>
</dbReference>
<dbReference type="Gene3D" id="3.20.20.70">
    <property type="entry name" value="Aldolase class I"/>
    <property type="match status" value="1"/>
</dbReference>
<dbReference type="InterPro" id="IPR034428">
    <property type="entry name" value="ThiH/NoCL/HydG-like"/>
</dbReference>
<evidence type="ECO:0000256" key="6">
    <source>
        <dbReference type="ARBA" id="ARBA00023014"/>
    </source>
</evidence>
<evidence type="ECO:0000256" key="2">
    <source>
        <dbReference type="ARBA" id="ARBA00022485"/>
    </source>
</evidence>
<dbReference type="GO" id="GO:0003824">
    <property type="term" value="F:catalytic activity"/>
    <property type="evidence" value="ECO:0007669"/>
    <property type="project" value="InterPro"/>
</dbReference>
<dbReference type="SFLD" id="SFLDS00029">
    <property type="entry name" value="Radical_SAM"/>
    <property type="match status" value="1"/>
</dbReference>
<evidence type="ECO:0000313" key="8">
    <source>
        <dbReference type="EMBL" id="AZS31448.1"/>
    </source>
</evidence>
<evidence type="ECO:0000313" key="9">
    <source>
        <dbReference type="Proteomes" id="UP000270673"/>
    </source>
</evidence>
<dbReference type="GO" id="GO:0051539">
    <property type="term" value="F:4 iron, 4 sulfur cluster binding"/>
    <property type="evidence" value="ECO:0007669"/>
    <property type="project" value="UniProtKB-KW"/>
</dbReference>
<dbReference type="InterPro" id="IPR010722">
    <property type="entry name" value="BATS_dom"/>
</dbReference>
<keyword evidence="6" id="KW-0411">Iron-sulfur</keyword>
<keyword evidence="9" id="KW-1185">Reference proteome</keyword>
<accession>A0A3Q9IWA7</accession>
<reference evidence="8 9" key="1">
    <citation type="submission" date="2018-10" db="EMBL/GenBank/DDBJ databases">
        <title>Butyricimonas faecalis sp. nov., isolated from human faeces and emended description of the genus Butyricimonas.</title>
        <authorList>
            <person name="Le Roy T."/>
            <person name="Van der Smissen P."/>
            <person name="Paquot A."/>
            <person name="Delzenne N."/>
            <person name="Muccioli G."/>
            <person name="Collet J.-F."/>
            <person name="Cani P.D."/>
        </authorList>
    </citation>
    <scope>NUCLEOTIDE SEQUENCE [LARGE SCALE GENOMIC DNA]</scope>
    <source>
        <strain evidence="8 9">H184</strain>
    </source>
</reference>
<evidence type="ECO:0000256" key="5">
    <source>
        <dbReference type="ARBA" id="ARBA00023004"/>
    </source>
</evidence>
<dbReference type="InterPro" id="IPR024007">
    <property type="entry name" value="FeFe-hyd_mat_HydG"/>
</dbReference>
<dbReference type="AlphaFoldDB" id="A0A3Q9IWA7"/>
<comment type="cofactor">
    <cofactor evidence="1">
        <name>[4Fe-4S] cluster</name>
        <dbReference type="ChEBI" id="CHEBI:49883"/>
    </cofactor>
</comment>
<organism evidence="8 9">
    <name type="scientific">Butyricimonas faecalis</name>
    <dbReference type="NCBI Taxonomy" id="2093856"/>
    <lineage>
        <taxon>Bacteria</taxon>
        <taxon>Pseudomonadati</taxon>
        <taxon>Bacteroidota</taxon>
        <taxon>Bacteroidia</taxon>
        <taxon>Bacteroidales</taxon>
        <taxon>Odoribacteraceae</taxon>
        <taxon>Butyricimonas</taxon>
    </lineage>
</organism>
<evidence type="ECO:0000256" key="4">
    <source>
        <dbReference type="ARBA" id="ARBA00022723"/>
    </source>
</evidence>
<keyword evidence="3" id="KW-0949">S-adenosyl-L-methionine</keyword>
<protein>
    <submittedName>
        <fullName evidence="8">[FeFe] hydrogenase H-cluster radical SAM maturase HydG</fullName>
    </submittedName>
</protein>
<dbReference type="GO" id="GO:0044272">
    <property type="term" value="P:sulfur compound biosynthetic process"/>
    <property type="evidence" value="ECO:0007669"/>
    <property type="project" value="UniProtKB-ARBA"/>
</dbReference>
<dbReference type="RefSeq" id="WP_106482059.1">
    <property type="nucleotide sequence ID" value="NZ_CP032819.1"/>
</dbReference>
<dbReference type="SMART" id="SM00876">
    <property type="entry name" value="BATS"/>
    <property type="match status" value="1"/>
</dbReference>
<dbReference type="SUPFAM" id="SSF102114">
    <property type="entry name" value="Radical SAM enzymes"/>
    <property type="match status" value="1"/>
</dbReference>
<dbReference type="GO" id="GO:0042364">
    <property type="term" value="P:water-soluble vitamin biosynthetic process"/>
    <property type="evidence" value="ECO:0007669"/>
    <property type="project" value="UniProtKB-ARBA"/>
</dbReference>
<evidence type="ECO:0000256" key="3">
    <source>
        <dbReference type="ARBA" id="ARBA00022691"/>
    </source>
</evidence>
<dbReference type="GO" id="GO:0046872">
    <property type="term" value="F:metal ion binding"/>
    <property type="evidence" value="ECO:0007669"/>
    <property type="project" value="UniProtKB-KW"/>
</dbReference>
<keyword evidence="4" id="KW-0479">Metal-binding</keyword>
<dbReference type="Pfam" id="PF04055">
    <property type="entry name" value="Radical_SAM"/>
    <property type="match status" value="1"/>
</dbReference>
<dbReference type="SFLD" id="SFLDG01081">
    <property type="entry name" value="cleavage_of_the_Ca-Cb_bond_in"/>
    <property type="match status" value="1"/>
</dbReference>
<feature type="domain" description="Biotin and thiamin synthesis-associated" evidence="7">
    <location>
        <begin position="294"/>
        <end position="406"/>
    </location>
</feature>
<dbReference type="NCBIfam" id="TIGR03955">
    <property type="entry name" value="rSAM_HydG"/>
    <property type="match status" value="1"/>
</dbReference>
<keyword evidence="5" id="KW-0408">Iron</keyword>
<dbReference type="KEGG" id="buy:D8S85_19145"/>
<dbReference type="InterPro" id="IPR007197">
    <property type="entry name" value="rSAM"/>
</dbReference>
<dbReference type="OrthoDB" id="9801120at2"/>
<dbReference type="Pfam" id="PF06968">
    <property type="entry name" value="BATS"/>
    <property type="match status" value="1"/>
</dbReference>
<dbReference type="InterPro" id="IPR058240">
    <property type="entry name" value="rSAM_sf"/>
</dbReference>
<dbReference type="InterPro" id="IPR013785">
    <property type="entry name" value="Aldolase_TIM"/>
</dbReference>
<dbReference type="PANTHER" id="PTHR43583:SF2">
    <property type="entry name" value="THIAZOLE BIOSYNTHESIS PROTEIN"/>
    <property type="match status" value="1"/>
</dbReference>
<keyword evidence="2" id="KW-0004">4Fe-4S</keyword>
<gene>
    <name evidence="8" type="primary">hydG</name>
    <name evidence="8" type="ORF">D8S85_19145</name>
</gene>
<dbReference type="Proteomes" id="UP000270673">
    <property type="component" value="Chromosome"/>
</dbReference>
<evidence type="ECO:0000256" key="1">
    <source>
        <dbReference type="ARBA" id="ARBA00001966"/>
    </source>
</evidence>
<evidence type="ECO:0000259" key="7">
    <source>
        <dbReference type="SMART" id="SM00876"/>
    </source>
</evidence>
<dbReference type="CDD" id="cd01335">
    <property type="entry name" value="Radical_SAM"/>
    <property type="match status" value="1"/>
</dbReference>
<dbReference type="PANTHER" id="PTHR43583">
    <property type="entry name" value="2-IMINOACETATE SYNTHASE"/>
    <property type="match status" value="1"/>
</dbReference>
<dbReference type="SFLD" id="SFLDG01060">
    <property type="entry name" value="BATS_domain_containing"/>
    <property type="match status" value="1"/>
</dbReference>
<proteinExistence type="predicted"/>
<name>A0A3Q9IWA7_9BACT</name>